<feature type="transmembrane region" description="Helical" evidence="1">
    <location>
        <begin position="313"/>
        <end position="331"/>
    </location>
</feature>
<name>A0A3A9WPX9_9ACTN</name>
<feature type="transmembrane region" description="Helical" evidence="1">
    <location>
        <begin position="383"/>
        <end position="405"/>
    </location>
</feature>
<feature type="transmembrane region" description="Helical" evidence="1">
    <location>
        <begin position="102"/>
        <end position="129"/>
    </location>
</feature>
<gene>
    <name evidence="3" type="ORF">D7318_12225</name>
    <name evidence="2" type="ORF">D7319_11045</name>
</gene>
<dbReference type="EMBL" id="RBDY01000007">
    <property type="protein sequence ID" value="RKN23453.1"/>
    <property type="molecule type" value="Genomic_DNA"/>
</dbReference>
<evidence type="ECO:0000256" key="1">
    <source>
        <dbReference type="SAM" id="Phobius"/>
    </source>
</evidence>
<accession>A0A3A9WPX9</accession>
<feature type="transmembrane region" description="Helical" evidence="1">
    <location>
        <begin position="411"/>
        <end position="436"/>
    </location>
</feature>
<dbReference type="OrthoDB" id="4334618at2"/>
<dbReference type="Proteomes" id="UP000275024">
    <property type="component" value="Unassembled WGS sequence"/>
</dbReference>
<sequence>MEGRALVVTFVRLKLALVRNGVRQSTGRSAAFVGTMAVVALFGVLGLLGLVALRGHGNAADVAVLLVALLALGWAFMPLFVGGADETLDPGRLAMLPLRPGALLVAQLAASLVGPGPLFTLLLVAGAVAAVAGGGAGIVVAVVAVALALLVCTTLARALATANARLLNSRRGRDLAILSGLVVAFGLQGINLGFSELAGDENGDFGVVATVADVVRWVPPATAIEAARAAGEGAWGTAALALAGTLAAWGLLLVWWGRALTRLMTAPDASTLRTPPDDGGRRARDLAWLPRGRTGTVMARTLRYAWRDPKSKMGWVTSLGMGLMLPVLFAAQGNASLYNACWVSGLLGILAYNQFGGDAGGFWLVALTISSPRDALIELRGRTLVIALIGVPYTCAVVVVSAAVFDDWGALPGALGLALTVLGALLGVGAVTSARLPYSVPQEGAMKNVAPGQTGQAWFGILGGTVAGGLLSAPVIALVVWLNASAEALTWTALPLGAAYGLLVAWLGLRVAAPMTAGRLPEMVGALSK</sequence>
<proteinExistence type="predicted"/>
<reference evidence="4 5" key="1">
    <citation type="submission" date="2018-09" db="EMBL/GenBank/DDBJ databases">
        <title>Streptomyces sp. nov. DS1-2, an endophytic actinomycete isolated from roots of Dendrobium scabrilingue.</title>
        <authorList>
            <person name="Kuncharoen N."/>
            <person name="Kudo T."/>
            <person name="Ohkuma M."/>
            <person name="Yuki M."/>
            <person name="Tanasupawat S."/>
        </authorList>
    </citation>
    <scope>NUCLEOTIDE SEQUENCE [LARGE SCALE GENOMIC DNA]</scope>
    <source>
        <strain evidence="2 5">AZ1-7</strain>
        <strain evidence="3 4">DS1-2</strain>
    </source>
</reference>
<organism evidence="2 5">
    <name type="scientific">Streptomyces radicis</name>
    <dbReference type="NCBI Taxonomy" id="1750517"/>
    <lineage>
        <taxon>Bacteria</taxon>
        <taxon>Bacillati</taxon>
        <taxon>Actinomycetota</taxon>
        <taxon>Actinomycetes</taxon>
        <taxon>Kitasatosporales</taxon>
        <taxon>Streptomycetaceae</taxon>
        <taxon>Streptomyces</taxon>
    </lineage>
</organism>
<feature type="transmembrane region" description="Helical" evidence="1">
    <location>
        <begin position="29"/>
        <end position="53"/>
    </location>
</feature>
<dbReference type="Proteomes" id="UP000268652">
    <property type="component" value="Unassembled WGS sequence"/>
</dbReference>
<feature type="transmembrane region" description="Helical" evidence="1">
    <location>
        <begin position="59"/>
        <end position="81"/>
    </location>
</feature>
<keyword evidence="1" id="KW-0812">Transmembrane</keyword>
<feature type="transmembrane region" description="Helical" evidence="1">
    <location>
        <begin position="457"/>
        <end position="482"/>
    </location>
</feature>
<keyword evidence="1" id="KW-0472">Membrane</keyword>
<dbReference type="EMBL" id="RBDX01000007">
    <property type="protein sequence ID" value="RKN09816.1"/>
    <property type="molecule type" value="Genomic_DNA"/>
</dbReference>
<feature type="transmembrane region" description="Helical" evidence="1">
    <location>
        <begin position="351"/>
        <end position="371"/>
    </location>
</feature>
<evidence type="ECO:0000313" key="4">
    <source>
        <dbReference type="Proteomes" id="UP000268652"/>
    </source>
</evidence>
<protein>
    <submittedName>
        <fullName evidence="2">Transporter</fullName>
    </submittedName>
</protein>
<evidence type="ECO:0000313" key="2">
    <source>
        <dbReference type="EMBL" id="RKN09816.1"/>
    </source>
</evidence>
<keyword evidence="1" id="KW-1133">Transmembrane helix</keyword>
<feature type="transmembrane region" description="Helical" evidence="1">
    <location>
        <begin position="175"/>
        <end position="194"/>
    </location>
</feature>
<feature type="transmembrane region" description="Helical" evidence="1">
    <location>
        <begin position="135"/>
        <end position="155"/>
    </location>
</feature>
<evidence type="ECO:0000313" key="3">
    <source>
        <dbReference type="EMBL" id="RKN23453.1"/>
    </source>
</evidence>
<evidence type="ECO:0000313" key="5">
    <source>
        <dbReference type="Proteomes" id="UP000275024"/>
    </source>
</evidence>
<feature type="transmembrane region" description="Helical" evidence="1">
    <location>
        <begin position="488"/>
        <end position="509"/>
    </location>
</feature>
<comment type="caution">
    <text evidence="2">The sequence shown here is derived from an EMBL/GenBank/DDBJ whole genome shotgun (WGS) entry which is preliminary data.</text>
</comment>
<feature type="transmembrane region" description="Helical" evidence="1">
    <location>
        <begin position="234"/>
        <end position="256"/>
    </location>
</feature>
<keyword evidence="4" id="KW-1185">Reference proteome</keyword>
<dbReference type="AlphaFoldDB" id="A0A3A9WPX9"/>